<sequence>MQGWVNPSFDSFDISEVASSPPKKKQSKLSAFPSTSRRKFSGKHFFQKGGSGGSTSKVQSSWKRNVEDNVPWSEKHAPSTLVELAVHKKKIAEVEDWLKRHLSKNHPSYQNDSFILLLTGPAGVGKTATVNTLAKELKLTIQEWLNPTTDIFQKDDFFNNIDYSSYPKYMSQVAKFEEFLLRANRYQPLQLGQKTETNKLILVEDLPNKFYRDSQTFHSILRRFSKTTRCPAVFIVSDTYSTEINVQSLFPKDVVASLGIHQISFNPVAPTSMSKTLTRIAAAESSKGRHRFPMPSKSTIDAIAQVSNGDIRSAINALQFACLKDTGDLEDVLESRVESKSKKNKKSGKCQKKDSTNQSESGKALSAIGGKDTSLFLFRAIGKILYCKREPKHASDAVLPSHLSHHERDRLIINPEEVVERTHMTSENFTLYLHQNYLEFFDDIDDCMEVADHFSVADHMSCDWEHRSILNQYSSSVATRGLIHYNTARSFHNSANTAGGGGWRPLHKPEWFEISRKYRDRCATAKALFVGDCWTPVDLQTQILPYLAVSNVPLRNPAQISFLQEVGHMSLQHFHQGHLGQRLDEKDLDEDEEFEDSIPSSQTRQNLKKPEVVSEQADALSGKEEDTFVIEDFDD</sequence>
<proteinExistence type="inferred from homology"/>
<dbReference type="PANTHER" id="PTHR12172:SF0">
    <property type="entry name" value="CELL CYCLE CHECKPOINT PROTEIN RAD17"/>
    <property type="match status" value="1"/>
</dbReference>
<dbReference type="InterPro" id="IPR047854">
    <property type="entry name" value="RFC_lid"/>
</dbReference>
<dbReference type="EMBL" id="JAIZAY010000006">
    <property type="protein sequence ID" value="KAJ8040818.1"/>
    <property type="molecule type" value="Genomic_DNA"/>
</dbReference>
<dbReference type="Pfam" id="PF03215">
    <property type="entry name" value="Rad17"/>
    <property type="match status" value="1"/>
</dbReference>
<dbReference type="InterPro" id="IPR057927">
    <property type="entry name" value="RAD24-like_helical"/>
</dbReference>
<evidence type="ECO:0000256" key="6">
    <source>
        <dbReference type="ARBA" id="ARBA00023242"/>
    </source>
</evidence>
<keyword evidence="6" id="KW-0539">Nucleus</keyword>
<feature type="region of interest" description="Disordered" evidence="8">
    <location>
        <begin position="588"/>
        <end position="626"/>
    </location>
</feature>
<keyword evidence="7" id="KW-0131">Cell cycle</keyword>
<keyword evidence="3" id="KW-0547">Nucleotide-binding</keyword>
<feature type="region of interest" description="Disordered" evidence="8">
    <location>
        <begin position="1"/>
        <end position="61"/>
    </location>
</feature>
<dbReference type="PANTHER" id="PTHR12172">
    <property type="entry name" value="CELL CYCLE CHECKPOINT PROTEIN RAD17"/>
    <property type="match status" value="1"/>
</dbReference>
<dbReference type="GO" id="GO:0006281">
    <property type="term" value="P:DNA repair"/>
    <property type="evidence" value="ECO:0007669"/>
    <property type="project" value="InterPro"/>
</dbReference>
<gene>
    <name evidence="10" type="ORF">HOLleu_15221</name>
</gene>
<dbReference type="FunFam" id="3.40.50.300:FF:001661">
    <property type="entry name" value="RAD17 checkpoint clamp loader component"/>
    <property type="match status" value="1"/>
</dbReference>
<dbReference type="SUPFAM" id="SSF52540">
    <property type="entry name" value="P-loop containing nucleoside triphosphate hydrolases"/>
    <property type="match status" value="1"/>
</dbReference>
<feature type="region of interest" description="Disordered" evidence="8">
    <location>
        <begin position="336"/>
        <end position="365"/>
    </location>
</feature>
<keyword evidence="5" id="KW-0067">ATP-binding</keyword>
<dbReference type="Gene3D" id="1.10.8.60">
    <property type="match status" value="1"/>
</dbReference>
<keyword evidence="4" id="KW-0227">DNA damage</keyword>
<evidence type="ECO:0000313" key="10">
    <source>
        <dbReference type="EMBL" id="KAJ8040818.1"/>
    </source>
</evidence>
<evidence type="ECO:0000256" key="8">
    <source>
        <dbReference type="SAM" id="MobiDB-lite"/>
    </source>
</evidence>
<evidence type="ECO:0000256" key="2">
    <source>
        <dbReference type="ARBA" id="ARBA00006168"/>
    </source>
</evidence>
<dbReference type="Pfam" id="PF25812">
    <property type="entry name" value="RAD24_helical"/>
    <property type="match status" value="1"/>
</dbReference>
<dbReference type="GO" id="GO:0003682">
    <property type="term" value="F:chromatin binding"/>
    <property type="evidence" value="ECO:0007669"/>
    <property type="project" value="TreeGrafter"/>
</dbReference>
<dbReference type="InterPro" id="IPR027417">
    <property type="entry name" value="P-loop_NTPase"/>
</dbReference>
<evidence type="ECO:0000256" key="5">
    <source>
        <dbReference type="ARBA" id="ARBA00022840"/>
    </source>
</evidence>
<protein>
    <submittedName>
        <fullName evidence="10">Cell cycle checkpoint protein RAD17</fullName>
    </submittedName>
</protein>
<dbReference type="OrthoDB" id="10265971at2759"/>
<evidence type="ECO:0000313" key="11">
    <source>
        <dbReference type="Proteomes" id="UP001152320"/>
    </source>
</evidence>
<dbReference type="InterPro" id="IPR004582">
    <property type="entry name" value="Checkpoint_prot_Rad17_Rad24"/>
</dbReference>
<evidence type="ECO:0000256" key="3">
    <source>
        <dbReference type="ARBA" id="ARBA00022741"/>
    </source>
</evidence>
<evidence type="ECO:0000256" key="1">
    <source>
        <dbReference type="ARBA" id="ARBA00004123"/>
    </source>
</evidence>
<name>A0A9Q1C7N7_HOLLE</name>
<accession>A0A9Q1C7N7</accession>
<dbReference type="AlphaFoldDB" id="A0A9Q1C7N7"/>
<evidence type="ECO:0000259" key="9">
    <source>
        <dbReference type="Pfam" id="PF25812"/>
    </source>
</evidence>
<dbReference type="Proteomes" id="UP001152320">
    <property type="component" value="Chromosome 6"/>
</dbReference>
<comment type="caution">
    <text evidence="10">The sequence shown here is derived from an EMBL/GenBank/DDBJ whole genome shotgun (WGS) entry which is preliminary data.</text>
</comment>
<evidence type="ECO:0000256" key="7">
    <source>
        <dbReference type="ARBA" id="ARBA00023306"/>
    </source>
</evidence>
<keyword evidence="11" id="KW-1185">Reference proteome</keyword>
<dbReference type="GO" id="GO:0005524">
    <property type="term" value="F:ATP binding"/>
    <property type="evidence" value="ECO:0007669"/>
    <property type="project" value="UniProtKB-KW"/>
</dbReference>
<dbReference type="GO" id="GO:0000077">
    <property type="term" value="P:DNA damage checkpoint signaling"/>
    <property type="evidence" value="ECO:0007669"/>
    <property type="project" value="TreeGrafter"/>
</dbReference>
<dbReference type="GO" id="GO:0003689">
    <property type="term" value="F:DNA clamp loader activity"/>
    <property type="evidence" value="ECO:0007669"/>
    <property type="project" value="TreeGrafter"/>
</dbReference>
<organism evidence="10 11">
    <name type="scientific">Holothuria leucospilota</name>
    <name type="common">Black long sea cucumber</name>
    <name type="synonym">Mertensiothuria leucospilota</name>
    <dbReference type="NCBI Taxonomy" id="206669"/>
    <lineage>
        <taxon>Eukaryota</taxon>
        <taxon>Metazoa</taxon>
        <taxon>Echinodermata</taxon>
        <taxon>Eleutherozoa</taxon>
        <taxon>Echinozoa</taxon>
        <taxon>Holothuroidea</taxon>
        <taxon>Aspidochirotacea</taxon>
        <taxon>Aspidochirotida</taxon>
        <taxon>Holothuriidae</taxon>
        <taxon>Holothuria</taxon>
    </lineage>
</organism>
<comment type="similarity">
    <text evidence="2">Belongs to the rad17/RAD24 family.</text>
</comment>
<dbReference type="GO" id="GO:0005634">
    <property type="term" value="C:nucleus"/>
    <property type="evidence" value="ECO:0007669"/>
    <property type="project" value="UniProtKB-SubCell"/>
</dbReference>
<dbReference type="GO" id="GO:0033314">
    <property type="term" value="P:mitotic DNA replication checkpoint signaling"/>
    <property type="evidence" value="ECO:0007669"/>
    <property type="project" value="TreeGrafter"/>
</dbReference>
<comment type="subcellular location">
    <subcellularLocation>
        <location evidence="1">Nucleus</location>
    </subcellularLocation>
</comment>
<feature type="domain" description="Checkpoint protein RAD24-like helical bundle" evidence="9">
    <location>
        <begin position="373"/>
        <end position="468"/>
    </location>
</feature>
<dbReference type="CDD" id="cd18140">
    <property type="entry name" value="HLD_clamp_RFC"/>
    <property type="match status" value="1"/>
</dbReference>
<dbReference type="Gene3D" id="3.40.50.300">
    <property type="entry name" value="P-loop containing nucleotide triphosphate hydrolases"/>
    <property type="match status" value="1"/>
</dbReference>
<feature type="compositionally biased region" description="Basic residues" evidence="8">
    <location>
        <begin position="36"/>
        <end position="46"/>
    </location>
</feature>
<reference evidence="10" key="1">
    <citation type="submission" date="2021-10" db="EMBL/GenBank/DDBJ databases">
        <title>Tropical sea cucumber genome reveals ecological adaptation and Cuvierian tubules defense mechanism.</title>
        <authorList>
            <person name="Chen T."/>
        </authorList>
    </citation>
    <scope>NUCLEOTIDE SEQUENCE</scope>
    <source>
        <strain evidence="10">Nanhai2018</strain>
        <tissue evidence="10">Muscle</tissue>
    </source>
</reference>
<evidence type="ECO:0000256" key="4">
    <source>
        <dbReference type="ARBA" id="ARBA00022763"/>
    </source>
</evidence>